<dbReference type="Proteomes" id="UP000000366">
    <property type="component" value="Plasmid RPME01"/>
</dbReference>
<dbReference type="KEGG" id="mpt:Mpe_B0184"/>
<organism evidence="1 2">
    <name type="scientific">Methylibium petroleiphilum (strain ATCC BAA-1232 / LMG 22953 / PM1)</name>
    <dbReference type="NCBI Taxonomy" id="420662"/>
    <lineage>
        <taxon>Bacteria</taxon>
        <taxon>Pseudomonadati</taxon>
        <taxon>Pseudomonadota</taxon>
        <taxon>Betaproteobacteria</taxon>
        <taxon>Burkholderiales</taxon>
        <taxon>Sphaerotilaceae</taxon>
        <taxon>Methylibium</taxon>
    </lineage>
</organism>
<reference evidence="1 2" key="1">
    <citation type="journal article" date="2007" name="J. Bacteriol.">
        <title>Whole-genome analysis of the methyl tert-butyl ether-degrading beta-proteobacterium Methylibium petroleiphilum PM1.</title>
        <authorList>
            <person name="Kane S.R."/>
            <person name="Chakicherla A.Y."/>
            <person name="Chain P.S.G."/>
            <person name="Schmidt R."/>
            <person name="Shin M.W."/>
            <person name="Legler T.C."/>
            <person name="Scow K.M."/>
            <person name="Larimer F.W."/>
            <person name="Lucas S.M."/>
            <person name="Richardson P.M."/>
            <person name="Hristova K.R."/>
        </authorList>
    </citation>
    <scope>NUCLEOTIDE SEQUENCE [LARGE SCALE GENOMIC DNA]</scope>
    <source>
        <strain evidence="2">ATCC BAA-1232 / LMG 22953 / PM1</strain>
        <plasmid evidence="1 2">RPME01</plasmid>
    </source>
</reference>
<evidence type="ECO:0000313" key="2">
    <source>
        <dbReference type="Proteomes" id="UP000000366"/>
    </source>
</evidence>
<dbReference type="EMBL" id="CP000556">
    <property type="protein sequence ID" value="ABM96960.1"/>
    <property type="molecule type" value="Genomic_DNA"/>
</dbReference>
<proteinExistence type="predicted"/>
<sequence>MLRATGFRGKVTIMSRSPACHEAQNAMDDPITYLSFWDVDLSNFPIGTVKKRHLSQTEARSKINSARTAGKLVCVARDDLGAPYCEREREQHEQLCAALRNHVDVDVRLNDFFGRSCANPLGLAQVGEQADLLVVDCAYALDEGASVDAARMGVADSAESFAAAKEKARRRGREALRVKIAPDSISFYVFEQLGG</sequence>
<evidence type="ECO:0000313" key="1">
    <source>
        <dbReference type="EMBL" id="ABM96960.1"/>
    </source>
</evidence>
<accession>A2SN21</accession>
<geneLocation type="plasmid" evidence="1 2">
    <name>RPME01</name>
</geneLocation>
<protein>
    <submittedName>
        <fullName evidence="1">Uncharacterized protein</fullName>
    </submittedName>
</protein>
<keyword evidence="2" id="KW-1185">Reference proteome</keyword>
<gene>
    <name evidence="1" type="ordered locus">Mpe_B0184</name>
</gene>
<dbReference type="AlphaFoldDB" id="A2SN21"/>
<keyword evidence="1" id="KW-0614">Plasmid</keyword>
<dbReference type="eggNOG" id="ENOG5033778">
    <property type="taxonomic scope" value="Bacteria"/>
</dbReference>
<name>A2SN21_METPP</name>
<dbReference type="HOGENOM" id="CLU_1480415_0_0_4"/>